<evidence type="ECO:0000313" key="1">
    <source>
        <dbReference type="EMBL" id="KAD4385869.1"/>
    </source>
</evidence>
<dbReference type="EMBL" id="SZYD01000013">
    <property type="protein sequence ID" value="KAD4385869.1"/>
    <property type="molecule type" value="Genomic_DNA"/>
</dbReference>
<comment type="caution">
    <text evidence="1">The sequence shown here is derived from an EMBL/GenBank/DDBJ whole genome shotgun (WGS) entry which is preliminary data.</text>
</comment>
<keyword evidence="2" id="KW-1185">Reference proteome</keyword>
<evidence type="ECO:0000313" key="2">
    <source>
        <dbReference type="Proteomes" id="UP000326396"/>
    </source>
</evidence>
<gene>
    <name evidence="1" type="ORF">E3N88_26038</name>
</gene>
<sequence length="133" mass="15325">MVLGPVEVEKTSDRLYFLVEDDCSYVWTPRTPDFTKKRVRYGDLKLESRERERARSMGGVWSTKARLRLGLAPGSFGRRRWLKNRSTVVAQDGRLRSRVGADGRLLHSWPPPPPVGKRMIDEVGKRMIDEDDP</sequence>
<accession>A0A5N6N6F7</accession>
<reference evidence="1 2" key="1">
    <citation type="submission" date="2019-05" db="EMBL/GenBank/DDBJ databases">
        <title>Mikania micrantha, genome provides insights into the molecular mechanism of rapid growth.</title>
        <authorList>
            <person name="Liu B."/>
        </authorList>
    </citation>
    <scope>NUCLEOTIDE SEQUENCE [LARGE SCALE GENOMIC DNA]</scope>
    <source>
        <strain evidence="1">NLD-2019</strain>
        <tissue evidence="1">Leaf</tissue>
    </source>
</reference>
<proteinExistence type="predicted"/>
<dbReference type="Proteomes" id="UP000326396">
    <property type="component" value="Linkage Group LG3"/>
</dbReference>
<dbReference type="AlphaFoldDB" id="A0A5N6N6F7"/>
<name>A0A5N6N6F7_9ASTR</name>
<protein>
    <submittedName>
        <fullName evidence="1">Uncharacterized protein</fullName>
    </submittedName>
</protein>
<organism evidence="1 2">
    <name type="scientific">Mikania micrantha</name>
    <name type="common">bitter vine</name>
    <dbReference type="NCBI Taxonomy" id="192012"/>
    <lineage>
        <taxon>Eukaryota</taxon>
        <taxon>Viridiplantae</taxon>
        <taxon>Streptophyta</taxon>
        <taxon>Embryophyta</taxon>
        <taxon>Tracheophyta</taxon>
        <taxon>Spermatophyta</taxon>
        <taxon>Magnoliopsida</taxon>
        <taxon>eudicotyledons</taxon>
        <taxon>Gunneridae</taxon>
        <taxon>Pentapetalae</taxon>
        <taxon>asterids</taxon>
        <taxon>campanulids</taxon>
        <taxon>Asterales</taxon>
        <taxon>Asteraceae</taxon>
        <taxon>Asteroideae</taxon>
        <taxon>Heliantheae alliance</taxon>
        <taxon>Eupatorieae</taxon>
        <taxon>Mikania</taxon>
    </lineage>
</organism>